<proteinExistence type="predicted"/>
<gene>
    <name evidence="1" type="ORF">X777_01582</name>
</gene>
<accession>A0A026WQK2</accession>
<organism evidence="1 2">
    <name type="scientific">Ooceraea biroi</name>
    <name type="common">Clonal raider ant</name>
    <name type="synonym">Cerapachys biroi</name>
    <dbReference type="NCBI Taxonomy" id="2015173"/>
    <lineage>
        <taxon>Eukaryota</taxon>
        <taxon>Metazoa</taxon>
        <taxon>Ecdysozoa</taxon>
        <taxon>Arthropoda</taxon>
        <taxon>Hexapoda</taxon>
        <taxon>Insecta</taxon>
        <taxon>Pterygota</taxon>
        <taxon>Neoptera</taxon>
        <taxon>Endopterygota</taxon>
        <taxon>Hymenoptera</taxon>
        <taxon>Apocrita</taxon>
        <taxon>Aculeata</taxon>
        <taxon>Formicoidea</taxon>
        <taxon>Formicidae</taxon>
        <taxon>Dorylinae</taxon>
        <taxon>Ooceraea</taxon>
    </lineage>
</organism>
<sequence length="49" mass="5356">MLVVSLRVVISDSTESCQIITSIAAPLRIRGDTRAATSWRCHADTQRIG</sequence>
<evidence type="ECO:0000313" key="2">
    <source>
        <dbReference type="Proteomes" id="UP000053097"/>
    </source>
</evidence>
<reference evidence="1 2" key="1">
    <citation type="journal article" date="2014" name="Curr. Biol.">
        <title>The genome of the clonal raider ant Cerapachys biroi.</title>
        <authorList>
            <person name="Oxley P.R."/>
            <person name="Ji L."/>
            <person name="Fetter-Pruneda I."/>
            <person name="McKenzie S.K."/>
            <person name="Li C."/>
            <person name="Hu H."/>
            <person name="Zhang G."/>
            <person name="Kronauer D.J."/>
        </authorList>
    </citation>
    <scope>NUCLEOTIDE SEQUENCE [LARGE SCALE GENOMIC DNA]</scope>
</reference>
<evidence type="ECO:0000313" key="1">
    <source>
        <dbReference type="EMBL" id="EZA58218.1"/>
    </source>
</evidence>
<dbReference type="AlphaFoldDB" id="A0A026WQK2"/>
<name>A0A026WQK2_OOCBI</name>
<keyword evidence="2" id="KW-1185">Reference proteome</keyword>
<dbReference type="Proteomes" id="UP000053097">
    <property type="component" value="Unassembled WGS sequence"/>
</dbReference>
<protein>
    <submittedName>
        <fullName evidence="1">Uncharacterized protein</fullName>
    </submittedName>
</protein>
<dbReference type="EMBL" id="KK107131">
    <property type="protein sequence ID" value="EZA58218.1"/>
    <property type="molecule type" value="Genomic_DNA"/>
</dbReference>